<evidence type="ECO:0000313" key="2">
    <source>
        <dbReference type="Proteomes" id="UP000789860"/>
    </source>
</evidence>
<accession>A0ACA9M990</accession>
<evidence type="ECO:0000313" key="1">
    <source>
        <dbReference type="EMBL" id="CAG8574742.1"/>
    </source>
</evidence>
<comment type="caution">
    <text evidence="1">The sequence shown here is derived from an EMBL/GenBank/DDBJ whole genome shotgun (WGS) entry which is preliminary data.</text>
</comment>
<dbReference type="EMBL" id="CAJVPM010010617">
    <property type="protein sequence ID" value="CAG8574742.1"/>
    <property type="molecule type" value="Genomic_DNA"/>
</dbReference>
<feature type="non-terminal residue" evidence="1">
    <location>
        <position position="94"/>
    </location>
</feature>
<feature type="non-terminal residue" evidence="1">
    <location>
        <position position="1"/>
    </location>
</feature>
<protein>
    <submittedName>
        <fullName evidence="1">6031_t:CDS:1</fullName>
    </submittedName>
</protein>
<keyword evidence="2" id="KW-1185">Reference proteome</keyword>
<reference evidence="1" key="1">
    <citation type="submission" date="2021-06" db="EMBL/GenBank/DDBJ databases">
        <authorList>
            <person name="Kallberg Y."/>
            <person name="Tangrot J."/>
            <person name="Rosling A."/>
        </authorList>
    </citation>
    <scope>NUCLEOTIDE SEQUENCE</scope>
    <source>
        <strain evidence="1">AU212A</strain>
    </source>
</reference>
<proteinExistence type="predicted"/>
<name>A0ACA9M990_9GLOM</name>
<gene>
    <name evidence="1" type="ORF">SCALOS_LOCUS5977</name>
</gene>
<organism evidence="1 2">
    <name type="scientific">Scutellospora calospora</name>
    <dbReference type="NCBI Taxonomy" id="85575"/>
    <lineage>
        <taxon>Eukaryota</taxon>
        <taxon>Fungi</taxon>
        <taxon>Fungi incertae sedis</taxon>
        <taxon>Mucoromycota</taxon>
        <taxon>Glomeromycotina</taxon>
        <taxon>Glomeromycetes</taxon>
        <taxon>Diversisporales</taxon>
        <taxon>Gigasporaceae</taxon>
        <taxon>Scutellospora</taxon>
    </lineage>
</organism>
<dbReference type="Proteomes" id="UP000789860">
    <property type="component" value="Unassembled WGS sequence"/>
</dbReference>
<sequence length="94" mass="10323">KTFNGTKDPKNTHVTDSNTESNFSTDNSYIAKSTEEPSKATATNKQNISDNSSKSETSTPTLKKKEINDKTTKTSSNSSNTPDSNQEEENNMKN</sequence>